<evidence type="ECO:0000256" key="3">
    <source>
        <dbReference type="ARBA" id="ARBA00023125"/>
    </source>
</evidence>
<evidence type="ECO:0000256" key="4">
    <source>
        <dbReference type="ARBA" id="ARBA00023163"/>
    </source>
</evidence>
<gene>
    <name evidence="8" type="ORF">EJB05_42311</name>
</gene>
<dbReference type="GO" id="GO:0003700">
    <property type="term" value="F:DNA-binding transcription factor activity"/>
    <property type="evidence" value="ECO:0007669"/>
    <property type="project" value="InterPro"/>
</dbReference>
<organism evidence="8 9">
    <name type="scientific">Eragrostis curvula</name>
    <name type="common">weeping love grass</name>
    <dbReference type="NCBI Taxonomy" id="38414"/>
    <lineage>
        <taxon>Eukaryota</taxon>
        <taxon>Viridiplantae</taxon>
        <taxon>Streptophyta</taxon>
        <taxon>Embryophyta</taxon>
        <taxon>Tracheophyta</taxon>
        <taxon>Spermatophyta</taxon>
        <taxon>Magnoliopsida</taxon>
        <taxon>Liliopsida</taxon>
        <taxon>Poales</taxon>
        <taxon>Poaceae</taxon>
        <taxon>PACMAD clade</taxon>
        <taxon>Chloridoideae</taxon>
        <taxon>Eragrostideae</taxon>
        <taxon>Eragrostidinae</taxon>
        <taxon>Eragrostis</taxon>
    </lineage>
</organism>
<feature type="compositionally biased region" description="Basic and acidic residues" evidence="6">
    <location>
        <begin position="1"/>
        <end position="10"/>
    </location>
</feature>
<feature type="compositionally biased region" description="Polar residues" evidence="6">
    <location>
        <begin position="414"/>
        <end position="435"/>
    </location>
</feature>
<evidence type="ECO:0000313" key="8">
    <source>
        <dbReference type="EMBL" id="TVU08885.1"/>
    </source>
</evidence>
<dbReference type="InterPro" id="IPR004827">
    <property type="entry name" value="bZIP"/>
</dbReference>
<dbReference type="PANTHER" id="PTHR13690">
    <property type="entry name" value="TRANSCRIPTION FACTOR POSF21-RELATED"/>
    <property type="match status" value="1"/>
</dbReference>
<dbReference type="InterPro" id="IPR046347">
    <property type="entry name" value="bZIP_sf"/>
</dbReference>
<dbReference type="AlphaFoldDB" id="A0A5J9TC42"/>
<feature type="compositionally biased region" description="Low complexity" evidence="6">
    <location>
        <begin position="254"/>
        <end position="267"/>
    </location>
</feature>
<proteinExistence type="predicted"/>
<keyword evidence="3" id="KW-0238">DNA-binding</keyword>
<dbReference type="InterPro" id="IPR044759">
    <property type="entry name" value="bZIP_RF2"/>
</dbReference>
<dbReference type="PANTHER" id="PTHR13690:SF116">
    <property type="entry name" value="BZIP TRANSCRIPTION FACTOR"/>
    <property type="match status" value="1"/>
</dbReference>
<reference evidence="8 9" key="1">
    <citation type="journal article" date="2019" name="Sci. Rep.">
        <title>A high-quality genome of Eragrostis curvula grass provides insights into Poaceae evolution and supports new strategies to enhance forage quality.</title>
        <authorList>
            <person name="Carballo J."/>
            <person name="Santos B.A.C.M."/>
            <person name="Zappacosta D."/>
            <person name="Garbus I."/>
            <person name="Selva J.P."/>
            <person name="Gallo C.A."/>
            <person name="Diaz A."/>
            <person name="Albertini E."/>
            <person name="Caccamo M."/>
            <person name="Echenique V."/>
        </authorList>
    </citation>
    <scope>NUCLEOTIDE SEQUENCE [LARGE SCALE GENOMIC DNA]</scope>
    <source>
        <strain evidence="9">cv. Victoria</strain>
        <tissue evidence="8">Leaf</tissue>
    </source>
</reference>
<dbReference type="GO" id="GO:0005634">
    <property type="term" value="C:nucleus"/>
    <property type="evidence" value="ECO:0007669"/>
    <property type="project" value="UniProtKB-SubCell"/>
</dbReference>
<keyword evidence="2" id="KW-0805">Transcription regulation</keyword>
<dbReference type="Pfam" id="PF00170">
    <property type="entry name" value="bZIP_1"/>
    <property type="match status" value="1"/>
</dbReference>
<dbReference type="Proteomes" id="UP000324897">
    <property type="component" value="Chromosome 3"/>
</dbReference>
<evidence type="ECO:0000256" key="1">
    <source>
        <dbReference type="ARBA" id="ARBA00004123"/>
    </source>
</evidence>
<evidence type="ECO:0000256" key="5">
    <source>
        <dbReference type="ARBA" id="ARBA00023242"/>
    </source>
</evidence>
<dbReference type="PROSITE" id="PS50217">
    <property type="entry name" value="BZIP"/>
    <property type="match status" value="1"/>
</dbReference>
<evidence type="ECO:0000259" key="7">
    <source>
        <dbReference type="PROSITE" id="PS50217"/>
    </source>
</evidence>
<evidence type="ECO:0000256" key="2">
    <source>
        <dbReference type="ARBA" id="ARBA00023015"/>
    </source>
</evidence>
<dbReference type="Gene3D" id="1.20.5.170">
    <property type="match status" value="1"/>
</dbReference>
<feature type="region of interest" description="Disordered" evidence="6">
    <location>
        <begin position="236"/>
        <end position="268"/>
    </location>
</feature>
<comment type="caution">
    <text evidence="8">The sequence shown here is derived from an EMBL/GenBank/DDBJ whole genome shotgun (WGS) entry which is preliminary data.</text>
</comment>
<feature type="region of interest" description="Disordered" evidence="6">
    <location>
        <begin position="1"/>
        <end position="30"/>
    </location>
</feature>
<keyword evidence="5" id="KW-0539">Nucleus</keyword>
<keyword evidence="4" id="KW-0804">Transcription</keyword>
<dbReference type="OrthoDB" id="673196at2759"/>
<evidence type="ECO:0000256" key="6">
    <source>
        <dbReference type="SAM" id="MobiDB-lite"/>
    </source>
</evidence>
<dbReference type="SMART" id="SM00338">
    <property type="entry name" value="BRLZ"/>
    <property type="match status" value="1"/>
</dbReference>
<accession>A0A5J9TC42</accession>
<comment type="subcellular location">
    <subcellularLocation>
        <location evidence="1">Nucleus</location>
    </subcellularLocation>
</comment>
<keyword evidence="9" id="KW-1185">Reference proteome</keyword>
<dbReference type="SUPFAM" id="SSF57959">
    <property type="entry name" value="Leucine zipper domain"/>
    <property type="match status" value="1"/>
</dbReference>
<feature type="region of interest" description="Disordered" evidence="6">
    <location>
        <begin position="176"/>
        <end position="200"/>
    </location>
</feature>
<protein>
    <recommendedName>
        <fullName evidence="7">BZIP domain-containing protein</fullName>
    </recommendedName>
</protein>
<dbReference type="Gramene" id="TVU08885">
    <property type="protein sequence ID" value="TVU08885"/>
    <property type="gene ID" value="EJB05_42311"/>
</dbReference>
<feature type="region of interest" description="Disordered" evidence="6">
    <location>
        <begin position="414"/>
        <end position="452"/>
    </location>
</feature>
<feature type="non-terminal residue" evidence="8">
    <location>
        <position position="1"/>
    </location>
</feature>
<feature type="domain" description="BZIP" evidence="7">
    <location>
        <begin position="300"/>
        <end position="363"/>
    </location>
</feature>
<sequence length="452" mass="48667">MDEDRGDPARRRLVSPPGGQGQGQPLRAPTDLFSQFQRRFTPSLYLPPMAPRLPSAASGSGSAFSYYQGAPALAPAAGAGGSNLARSLSQPPFLSTDQLAPLPYAGLVTGVGAEQGTSALPLHGAGHRRSRSDFPFGFSRQNMSLPAPPTVDAAALDGVFGSFRVMGALGPAVNGAEERHDNLGGPRSWSPADSSENEAENWATAGFQAGPSNPRHCRSLSVDSFMMNNLNFGAMGQESPRLLPPSPGEGTSGGLSRTGSGPSSGPSALFATDLSNGEFNEAERKKIMGNDRLAEMALTDPKRVKRILANRVSAAKSKERKVKYMGELERRARVLQIETSTLAAKVAKEQRESDALKTQNNEMMIRLQALEQQTRLKDALNEAMLAEVQRLKHAVGENSDPCAPNGLHQHMSYQMISQQRLPLQKQPSEPQTLQEEPQESDPLKAQQKQWNH</sequence>
<evidence type="ECO:0000313" key="9">
    <source>
        <dbReference type="Proteomes" id="UP000324897"/>
    </source>
</evidence>
<dbReference type="CDD" id="cd14703">
    <property type="entry name" value="bZIP_plant_RF2"/>
    <property type="match status" value="1"/>
</dbReference>
<dbReference type="GO" id="GO:0003677">
    <property type="term" value="F:DNA binding"/>
    <property type="evidence" value="ECO:0007669"/>
    <property type="project" value="UniProtKB-KW"/>
</dbReference>
<dbReference type="EMBL" id="RWGY01000039">
    <property type="protein sequence ID" value="TVU08885.1"/>
    <property type="molecule type" value="Genomic_DNA"/>
</dbReference>
<name>A0A5J9TC42_9POAL</name>